<dbReference type="STRING" id="155417.A0A4Q4TP42"/>
<evidence type="ECO:0000313" key="3">
    <source>
        <dbReference type="Proteomes" id="UP000293360"/>
    </source>
</evidence>
<dbReference type="InterPro" id="IPR038765">
    <property type="entry name" value="Papain-like_cys_pep_sf"/>
</dbReference>
<keyword evidence="3" id="KW-1185">Reference proteome</keyword>
<name>A0A4Q4TP42_9PEZI</name>
<feature type="compositionally biased region" description="Basic and acidic residues" evidence="1">
    <location>
        <begin position="285"/>
        <end position="295"/>
    </location>
</feature>
<dbReference type="EMBL" id="QJNU01000048">
    <property type="protein sequence ID" value="RYP09046.1"/>
    <property type="molecule type" value="Genomic_DNA"/>
</dbReference>
<feature type="compositionally biased region" description="Polar residues" evidence="1">
    <location>
        <begin position="663"/>
        <end position="673"/>
    </location>
</feature>
<accession>A0A4Q4TP42</accession>
<dbReference type="SUPFAM" id="SSF54001">
    <property type="entry name" value="Cysteine proteinases"/>
    <property type="match status" value="1"/>
</dbReference>
<dbReference type="Gene3D" id="3.90.70.10">
    <property type="entry name" value="Cysteine proteinases"/>
    <property type="match status" value="2"/>
</dbReference>
<feature type="compositionally biased region" description="Basic and acidic residues" evidence="1">
    <location>
        <begin position="742"/>
        <end position="761"/>
    </location>
</feature>
<evidence type="ECO:0000313" key="2">
    <source>
        <dbReference type="EMBL" id="RYP09046.1"/>
    </source>
</evidence>
<feature type="region of interest" description="Disordered" evidence="1">
    <location>
        <begin position="1"/>
        <end position="27"/>
    </location>
</feature>
<protein>
    <submittedName>
        <fullName evidence="2">Uncharacterized protein</fullName>
    </submittedName>
</protein>
<feature type="region of interest" description="Disordered" evidence="1">
    <location>
        <begin position="632"/>
        <end position="761"/>
    </location>
</feature>
<sequence length="761" mass="84985">MKRGGLPKKFLSRRDKNGRSSDGAAHKHRPLSAETFFGVFRFDGARRAANGETKHEKEAQTIAEIKRRAAGLELINLKDEHIQYVLNTKYAAGDIEKAIELLIIQQKSFAGTLLPYDPNVRMLGAENRGAVTCYLDALLFAMFAKLESFECMLKGESLDEAPRRLAALLRLWVNMLRSGKLIETDMTQYIQDSLAACGWKEAQELEQQDTSEAFAFITETLQLPLLTLKVDLFHHGKRDDADHKVVYERLLNLGVPTDTEGKGVKLEDCLEEYFNSRVDVLRDSLDEKKTGDRPDIVSSPLPVDTPTTPTTAMACGDGKNDQENIPPQSDENSELPQLERRWTMISDTQGTGSQAAVRPHRARTESIIQRVVLDERGKPAESDAASLFQRTKKRASVVKAVTIPAWQFFKLIPWHSPANKEPQSNLEVARHFSQRPVVGICLKRYMVDEHGNAKRQNTFIDIPDSLRLPHFFADERQAEENKLSAEYKLVLHDPPPDYEEAQWVKFDDLNIDQRVAPVDDIKRSLREEMPYLLFYQIVPVIEVAASSADSSETKPPSYDDTTLNVTFSEASGHSQDRPSVSRQASSTFENLSTLASTNASVRFSSELELPSRRSFADEDGFLRVSRRDSAAFVETSPNNSPALLPAGEESAAQRLSRAASKFRNGSKSRPQSQGGEGRISLTMSRLGGLVKTSKEPVRVESRDSTNVDTDDEYEVIGPAGSVEKEKEVTTTTSHSKRGKFKNRGEGKDGGRGLPERECVVQ</sequence>
<dbReference type="OrthoDB" id="6287070at2759"/>
<organism evidence="2 3">
    <name type="scientific">Monosporascus ibericus</name>
    <dbReference type="NCBI Taxonomy" id="155417"/>
    <lineage>
        <taxon>Eukaryota</taxon>
        <taxon>Fungi</taxon>
        <taxon>Dikarya</taxon>
        <taxon>Ascomycota</taxon>
        <taxon>Pezizomycotina</taxon>
        <taxon>Sordariomycetes</taxon>
        <taxon>Xylariomycetidae</taxon>
        <taxon>Xylariales</taxon>
        <taxon>Xylariales incertae sedis</taxon>
        <taxon>Monosporascus</taxon>
    </lineage>
</organism>
<proteinExistence type="predicted"/>
<evidence type="ECO:0000256" key="1">
    <source>
        <dbReference type="SAM" id="MobiDB-lite"/>
    </source>
</evidence>
<feature type="compositionally biased region" description="Basic and acidic residues" evidence="1">
    <location>
        <begin position="692"/>
        <end position="705"/>
    </location>
</feature>
<comment type="caution">
    <text evidence="2">The sequence shown here is derived from an EMBL/GenBank/DDBJ whole genome shotgun (WGS) entry which is preliminary data.</text>
</comment>
<reference evidence="2 3" key="1">
    <citation type="submission" date="2018-06" db="EMBL/GenBank/DDBJ databases">
        <title>Complete Genomes of Monosporascus.</title>
        <authorList>
            <person name="Robinson A.J."/>
            <person name="Natvig D.O."/>
        </authorList>
    </citation>
    <scope>NUCLEOTIDE SEQUENCE [LARGE SCALE GENOMIC DNA]</scope>
    <source>
        <strain evidence="2 3">CBS 110550</strain>
    </source>
</reference>
<dbReference type="AlphaFoldDB" id="A0A4Q4TP42"/>
<feature type="region of interest" description="Disordered" evidence="1">
    <location>
        <begin position="285"/>
        <end position="337"/>
    </location>
</feature>
<gene>
    <name evidence="2" type="ORF">DL764_001542</name>
</gene>
<dbReference type="Proteomes" id="UP000293360">
    <property type="component" value="Unassembled WGS sequence"/>
</dbReference>